<proteinExistence type="predicted"/>
<dbReference type="EMBL" id="GBXM01055134">
    <property type="protein sequence ID" value="JAH53443.1"/>
    <property type="molecule type" value="Transcribed_RNA"/>
</dbReference>
<name>A0A0E9TL31_ANGAN</name>
<reference evidence="1" key="2">
    <citation type="journal article" date="2015" name="Fish Shellfish Immunol.">
        <title>Early steps in the European eel (Anguilla anguilla)-Vibrio vulnificus interaction in the gills: Role of the RtxA13 toxin.</title>
        <authorList>
            <person name="Callol A."/>
            <person name="Pajuelo D."/>
            <person name="Ebbesson L."/>
            <person name="Teles M."/>
            <person name="MacKenzie S."/>
            <person name="Amaro C."/>
        </authorList>
    </citation>
    <scope>NUCLEOTIDE SEQUENCE</scope>
</reference>
<evidence type="ECO:0000313" key="1">
    <source>
        <dbReference type="EMBL" id="JAH53443.1"/>
    </source>
</evidence>
<reference evidence="1" key="1">
    <citation type="submission" date="2014-11" db="EMBL/GenBank/DDBJ databases">
        <authorList>
            <person name="Amaro Gonzalez C."/>
        </authorList>
    </citation>
    <scope>NUCLEOTIDE SEQUENCE</scope>
</reference>
<sequence>MSHSHENIQLLYLIFTMHSLKRDYVIPSNVSMALSCSCFPRVHFT</sequence>
<dbReference type="AlphaFoldDB" id="A0A0E9TL31"/>
<accession>A0A0E9TL31</accession>
<protein>
    <submittedName>
        <fullName evidence="1">Uncharacterized protein</fullName>
    </submittedName>
</protein>
<organism evidence="1">
    <name type="scientific">Anguilla anguilla</name>
    <name type="common">European freshwater eel</name>
    <name type="synonym">Muraena anguilla</name>
    <dbReference type="NCBI Taxonomy" id="7936"/>
    <lineage>
        <taxon>Eukaryota</taxon>
        <taxon>Metazoa</taxon>
        <taxon>Chordata</taxon>
        <taxon>Craniata</taxon>
        <taxon>Vertebrata</taxon>
        <taxon>Euteleostomi</taxon>
        <taxon>Actinopterygii</taxon>
        <taxon>Neopterygii</taxon>
        <taxon>Teleostei</taxon>
        <taxon>Anguilliformes</taxon>
        <taxon>Anguillidae</taxon>
        <taxon>Anguilla</taxon>
    </lineage>
</organism>